<dbReference type="Proteomes" id="UP000316621">
    <property type="component" value="Chromosome 2"/>
</dbReference>
<dbReference type="EMBL" id="CM010716">
    <property type="protein sequence ID" value="RZC49961.1"/>
    <property type="molecule type" value="Genomic_DNA"/>
</dbReference>
<name>A0A4Y7IQG3_PAPSO</name>
<reference evidence="1 2" key="1">
    <citation type="journal article" date="2018" name="Science">
        <title>The opium poppy genome and morphinan production.</title>
        <authorList>
            <person name="Guo L."/>
            <person name="Winzer T."/>
            <person name="Yang X."/>
            <person name="Li Y."/>
            <person name="Ning Z."/>
            <person name="He Z."/>
            <person name="Teodor R."/>
            <person name="Lu Y."/>
            <person name="Bowser T.A."/>
            <person name="Graham I.A."/>
            <person name="Ye K."/>
        </authorList>
    </citation>
    <scope>NUCLEOTIDE SEQUENCE [LARGE SCALE GENOMIC DNA]</scope>
    <source>
        <strain evidence="2">cv. HN1</strain>
        <tissue evidence="1">Leaves</tissue>
    </source>
</reference>
<gene>
    <name evidence="1" type="ORF">C5167_018379</name>
</gene>
<organism evidence="1 2">
    <name type="scientific">Papaver somniferum</name>
    <name type="common">Opium poppy</name>
    <dbReference type="NCBI Taxonomy" id="3469"/>
    <lineage>
        <taxon>Eukaryota</taxon>
        <taxon>Viridiplantae</taxon>
        <taxon>Streptophyta</taxon>
        <taxon>Embryophyta</taxon>
        <taxon>Tracheophyta</taxon>
        <taxon>Spermatophyta</taxon>
        <taxon>Magnoliopsida</taxon>
        <taxon>Ranunculales</taxon>
        <taxon>Papaveraceae</taxon>
        <taxon>Papaveroideae</taxon>
        <taxon>Papaver</taxon>
    </lineage>
</organism>
<accession>A0A4Y7IQG3</accession>
<evidence type="ECO:0000313" key="1">
    <source>
        <dbReference type="EMBL" id="RZC49961.1"/>
    </source>
</evidence>
<keyword evidence="2" id="KW-1185">Reference proteome</keyword>
<proteinExistence type="predicted"/>
<sequence length="12" mass="1358">MEGKSNSGRYTE</sequence>
<protein>
    <submittedName>
        <fullName evidence="1">Uncharacterized protein</fullName>
    </submittedName>
</protein>
<evidence type="ECO:0000313" key="2">
    <source>
        <dbReference type="Proteomes" id="UP000316621"/>
    </source>
</evidence>